<dbReference type="GO" id="GO:0005737">
    <property type="term" value="C:cytoplasm"/>
    <property type="evidence" value="ECO:0007669"/>
    <property type="project" value="TreeGrafter"/>
</dbReference>
<dbReference type="SUPFAM" id="SSF52540">
    <property type="entry name" value="P-loop containing nucleoside triphosphate hydrolases"/>
    <property type="match status" value="1"/>
</dbReference>
<dbReference type="Proteomes" id="UP000199236">
    <property type="component" value="Unassembled WGS sequence"/>
</dbReference>
<organism evidence="2 3">
    <name type="scientific">Cohaesibacter marisflavi</name>
    <dbReference type="NCBI Taxonomy" id="655353"/>
    <lineage>
        <taxon>Bacteria</taxon>
        <taxon>Pseudomonadati</taxon>
        <taxon>Pseudomonadota</taxon>
        <taxon>Alphaproteobacteria</taxon>
        <taxon>Hyphomicrobiales</taxon>
        <taxon>Cohaesibacteraceae</taxon>
    </lineage>
</organism>
<dbReference type="PANTHER" id="PTHR23408:SF3">
    <property type="entry name" value="METHYLMALONIC ACIDURIA TYPE A PROTEIN, MITOCHONDRIAL"/>
    <property type="match status" value="1"/>
</dbReference>
<name>A0A1I5EFB2_9HYPH</name>
<dbReference type="GO" id="GO:0005525">
    <property type="term" value="F:GTP binding"/>
    <property type="evidence" value="ECO:0007669"/>
    <property type="project" value="InterPro"/>
</dbReference>
<keyword evidence="2" id="KW-0808">Transferase</keyword>
<dbReference type="STRING" id="655353.SAMN04488056_103158"/>
<dbReference type="OrthoDB" id="9778292at2"/>
<dbReference type="PANTHER" id="PTHR23408">
    <property type="entry name" value="METHYLMALONYL-COA MUTASE"/>
    <property type="match status" value="1"/>
</dbReference>
<dbReference type="Gene3D" id="3.40.50.300">
    <property type="entry name" value="P-loop containing nucleotide triphosphate hydrolases"/>
    <property type="match status" value="1"/>
</dbReference>
<keyword evidence="3" id="KW-1185">Reference proteome</keyword>
<dbReference type="AlphaFoldDB" id="A0A1I5EFB2"/>
<evidence type="ECO:0000256" key="1">
    <source>
        <dbReference type="ARBA" id="ARBA00009625"/>
    </source>
</evidence>
<proteinExistence type="inferred from homology"/>
<evidence type="ECO:0000313" key="2">
    <source>
        <dbReference type="EMBL" id="SFO10060.1"/>
    </source>
</evidence>
<dbReference type="GO" id="GO:0016301">
    <property type="term" value="F:kinase activity"/>
    <property type="evidence" value="ECO:0007669"/>
    <property type="project" value="UniProtKB-KW"/>
</dbReference>
<dbReference type="Pfam" id="PF03308">
    <property type="entry name" value="MeaB"/>
    <property type="match status" value="1"/>
</dbReference>
<dbReference type="GO" id="GO:0003924">
    <property type="term" value="F:GTPase activity"/>
    <property type="evidence" value="ECO:0007669"/>
    <property type="project" value="InterPro"/>
</dbReference>
<dbReference type="RefSeq" id="WP_090070719.1">
    <property type="nucleotide sequence ID" value="NZ_FOVR01000003.1"/>
</dbReference>
<protein>
    <submittedName>
        <fullName evidence="2">LAO/AO transport system kinase</fullName>
    </submittedName>
</protein>
<gene>
    <name evidence="2" type="ORF">SAMN04488056_103158</name>
</gene>
<accession>A0A1I5EFB2</accession>
<evidence type="ECO:0000313" key="3">
    <source>
        <dbReference type="Proteomes" id="UP000199236"/>
    </source>
</evidence>
<dbReference type="InterPro" id="IPR027417">
    <property type="entry name" value="P-loop_NTPase"/>
</dbReference>
<reference evidence="2 3" key="1">
    <citation type="submission" date="2016-10" db="EMBL/GenBank/DDBJ databases">
        <authorList>
            <person name="de Groot N.N."/>
        </authorList>
    </citation>
    <scope>NUCLEOTIDE SEQUENCE [LARGE SCALE GENOMIC DNA]</scope>
    <source>
        <strain evidence="2 3">CGMCC 1.9157</strain>
    </source>
</reference>
<dbReference type="EMBL" id="FOVR01000003">
    <property type="protein sequence ID" value="SFO10060.1"/>
    <property type="molecule type" value="Genomic_DNA"/>
</dbReference>
<comment type="similarity">
    <text evidence="1">Belongs to the SIMIBI class G3E GTPase family. ArgK/MeaB subfamily.</text>
</comment>
<keyword evidence="2" id="KW-0418">Kinase</keyword>
<dbReference type="NCBIfam" id="TIGR00750">
    <property type="entry name" value="lao"/>
    <property type="match status" value="1"/>
</dbReference>
<dbReference type="InterPro" id="IPR005129">
    <property type="entry name" value="GTPase_ArgK"/>
</dbReference>
<sequence>MRNLFSSTNQTSSLSLSDIRKGGKRALARALSALEAEEGNEAIAQLLDEATRNAQAHVVGLTGPPGVGKSTLTNSLIRHWRAKGERVGVVAVDPSSRFSRGALLGDRTRLDTDPTDKDVFVRSMAARDRLGGLSHETVAAIVLMRALFDRVLVETVGIGQSESDIAFATDSVVLCIQPGSGDSLQFMKAGVMELPDIIVVTKADVGVLARRAKADVDGALSLTMRKDKNWSVPVLLVSAMDDTGLQQLIEAIDAHRGSLLESDHFMSFRQDQATVWLLDRIRRKFGEIGLAQINPASEIRQAGGPFMADHIITKELERRLTDTIRTK</sequence>